<feature type="domain" description="DUF7742" evidence="2">
    <location>
        <begin position="4"/>
        <end position="84"/>
    </location>
</feature>
<dbReference type="Pfam" id="PF24891">
    <property type="entry name" value="DUF7742"/>
    <property type="match status" value="1"/>
</dbReference>
<organism evidence="3 4">
    <name type="scientific">Yoonia vestfoldensis</name>
    <dbReference type="NCBI Taxonomy" id="245188"/>
    <lineage>
        <taxon>Bacteria</taxon>
        <taxon>Pseudomonadati</taxon>
        <taxon>Pseudomonadota</taxon>
        <taxon>Alphaproteobacteria</taxon>
        <taxon>Rhodobacterales</taxon>
        <taxon>Paracoccaceae</taxon>
        <taxon>Yoonia</taxon>
    </lineage>
</organism>
<dbReference type="Proteomes" id="UP000195273">
    <property type="component" value="Chromosome"/>
</dbReference>
<gene>
    <name evidence="3" type="ORF">LOKVESSMR4R_01697</name>
</gene>
<dbReference type="OrthoDB" id="7875468at2"/>
<reference evidence="3 4" key="1">
    <citation type="submission" date="2017-05" db="EMBL/GenBank/DDBJ databases">
        <title>Genome Sequence of Loktanella vestfoldensis Strain SMR4r Isolated from a Culture of the Diatom Skeletonema marinoi.</title>
        <authorList>
            <person name="Topel M."/>
            <person name="Pinder M.I.M."/>
            <person name="Johansson O.N."/>
            <person name="Kourtchenko O."/>
            <person name="Godhe A."/>
            <person name="Clarke A.K."/>
        </authorList>
    </citation>
    <scope>NUCLEOTIDE SEQUENCE [LARGE SCALE GENOMIC DNA]</scope>
    <source>
        <strain evidence="3 4">SMR4r</strain>
    </source>
</reference>
<feature type="region of interest" description="Disordered" evidence="1">
    <location>
        <begin position="104"/>
        <end position="127"/>
    </location>
</feature>
<dbReference type="RefSeq" id="WP_087207455.1">
    <property type="nucleotide sequence ID" value="NZ_CP021431.1"/>
</dbReference>
<feature type="compositionally biased region" description="Basic and acidic residues" evidence="1">
    <location>
        <begin position="111"/>
        <end position="127"/>
    </location>
</feature>
<dbReference type="InterPro" id="IPR056644">
    <property type="entry name" value="DUF7742"/>
</dbReference>
<evidence type="ECO:0000313" key="4">
    <source>
        <dbReference type="Proteomes" id="UP000195273"/>
    </source>
</evidence>
<accession>A0A1Y0ECA0</accession>
<protein>
    <recommendedName>
        <fullName evidence="2">DUF7742 domain-containing protein</fullName>
    </recommendedName>
</protein>
<sequence length="127" mass="13275">MRGLQLADLELAARAMLLLPAAERGAALGRVLQAAGQAAAHHAITGSAHPVHGTGTLMSALARLPIAPRPPVLTRDYLQSLAFVAITICDLGDDSFDIGAAPLSGLQRRPCTKDRCHAPAQTRPDRA</sequence>
<evidence type="ECO:0000256" key="1">
    <source>
        <dbReference type="SAM" id="MobiDB-lite"/>
    </source>
</evidence>
<dbReference type="KEGG" id="lvs:LOKVESSMR4R_01697"/>
<proteinExistence type="predicted"/>
<name>A0A1Y0ECA0_9RHOB</name>
<evidence type="ECO:0000313" key="3">
    <source>
        <dbReference type="EMBL" id="ARU01011.1"/>
    </source>
</evidence>
<dbReference type="AlphaFoldDB" id="A0A1Y0ECA0"/>
<dbReference type="EMBL" id="CP021431">
    <property type="protein sequence ID" value="ARU01011.1"/>
    <property type="molecule type" value="Genomic_DNA"/>
</dbReference>
<keyword evidence="4" id="KW-1185">Reference proteome</keyword>
<dbReference type="STRING" id="1122181.GCA_000382265_00569"/>
<evidence type="ECO:0000259" key="2">
    <source>
        <dbReference type="Pfam" id="PF24891"/>
    </source>
</evidence>